<dbReference type="InterPro" id="IPR041457">
    <property type="entry name" value="CxC2_KDZ-assoc"/>
</dbReference>
<reference evidence="2" key="1">
    <citation type="submission" date="2023-06" db="EMBL/GenBank/DDBJ databases">
        <authorList>
            <consortium name="Lawrence Berkeley National Laboratory"/>
            <person name="Ahrendt S."/>
            <person name="Sahu N."/>
            <person name="Indic B."/>
            <person name="Wong-Bajracharya J."/>
            <person name="Merenyi Z."/>
            <person name="Ke H.-M."/>
            <person name="Monk M."/>
            <person name="Kocsube S."/>
            <person name="Drula E."/>
            <person name="Lipzen A."/>
            <person name="Balint B."/>
            <person name="Henrissat B."/>
            <person name="Andreopoulos B."/>
            <person name="Martin F.M."/>
            <person name="Harder C.B."/>
            <person name="Rigling D."/>
            <person name="Ford K.L."/>
            <person name="Foster G.D."/>
            <person name="Pangilinan J."/>
            <person name="Papanicolaou A."/>
            <person name="Barry K."/>
            <person name="LaButti K."/>
            <person name="Viragh M."/>
            <person name="Koriabine M."/>
            <person name="Yan M."/>
            <person name="Riley R."/>
            <person name="Champramary S."/>
            <person name="Plett K.L."/>
            <person name="Tsai I.J."/>
            <person name="Slot J."/>
            <person name="Sipos G."/>
            <person name="Plett J."/>
            <person name="Nagy L.G."/>
            <person name="Grigoriev I.V."/>
        </authorList>
    </citation>
    <scope>NUCLEOTIDE SEQUENCE</scope>
    <source>
        <strain evidence="2">ICMP 16352</strain>
    </source>
</reference>
<comment type="caution">
    <text evidence="2">The sequence shown here is derived from an EMBL/GenBank/DDBJ whole genome shotgun (WGS) entry which is preliminary data.</text>
</comment>
<protein>
    <recommendedName>
        <fullName evidence="1">CxC2-like cysteine cluster KDZ transposase-associated domain-containing protein</fullName>
    </recommendedName>
</protein>
<name>A0AA39NUN2_9AGAR</name>
<accession>A0AA39NUN2</accession>
<gene>
    <name evidence="2" type="ORF">IW261DRAFT_1424536</name>
</gene>
<dbReference type="Pfam" id="PF18803">
    <property type="entry name" value="CxC2"/>
    <property type="match status" value="1"/>
</dbReference>
<proteinExistence type="predicted"/>
<feature type="domain" description="CxC2-like cysteine cluster KDZ transposase-associated" evidence="1">
    <location>
        <begin position="165"/>
        <end position="265"/>
    </location>
</feature>
<evidence type="ECO:0000313" key="2">
    <source>
        <dbReference type="EMBL" id="KAK0472143.1"/>
    </source>
</evidence>
<evidence type="ECO:0000259" key="1">
    <source>
        <dbReference type="Pfam" id="PF18803"/>
    </source>
</evidence>
<keyword evidence="3" id="KW-1185">Reference proteome</keyword>
<sequence>MAVLCNPKPKVKWHRVGWTSHSIELYADTTDIHPVHRRHHHHSWSFADPSTARGYFHDLPELIPGSNDVDDNILAPHEEYHLNPKAYALAMAGDVEDIATAPQRHIYTYNPLIMFSSHVDGYVTESLRREGHGDAMSQRWKTILPACPTHIIQCWNGNYFDKVPLCELGLRYQVGHLTGEVCPHPWPAWGNHFTIINMNGIHDVTLDFCSCMQRHPFAMQLQGSWLFPATDTEPCTAITTVALEQFQMLTFMGKISAYEYYHLLDNFDAFICVVQEWSFVRQLKRAGVGNDGVWRAAKPGSCAVECLACPCPGVNMPACVDPDSPNAWESTLYIGIDANFYLERFNVSSEEKDPGSSKGLKTSTNESSNLRAHVVTTKLQKVIKEGPIEAEIWQPADQVKMDYGYLTTIRHFAGVPCIVTSYNIACQWSINLEDQIGIYGDIMQSNIPKKVYLVPKFHLPDHIKDCQEKYCMSFHRHVSENDGEAPEHSWAISNGVVASTREMGPGHRRKKLDQHFGDFNWQKNVSQGDTLLRKIKGTVPKASEHEDRFKHFTASLPQSDVAKWTKMVEVWEVDRNKPNLFAQTIASKTEATMRLQLAREDAQDEMARLDGDALHTTSPKGMISQGIQLESSQRRISHLNKELGPHSTDLQRVQVLEKANQLCRSVESWFVVQETHMPMV</sequence>
<dbReference type="EMBL" id="JAUEPR010000043">
    <property type="protein sequence ID" value="KAK0472143.1"/>
    <property type="molecule type" value="Genomic_DNA"/>
</dbReference>
<dbReference type="AlphaFoldDB" id="A0AA39NUN2"/>
<dbReference type="Proteomes" id="UP001175227">
    <property type="component" value="Unassembled WGS sequence"/>
</dbReference>
<organism evidence="2 3">
    <name type="scientific">Armillaria novae-zelandiae</name>
    <dbReference type="NCBI Taxonomy" id="153914"/>
    <lineage>
        <taxon>Eukaryota</taxon>
        <taxon>Fungi</taxon>
        <taxon>Dikarya</taxon>
        <taxon>Basidiomycota</taxon>
        <taxon>Agaricomycotina</taxon>
        <taxon>Agaricomycetes</taxon>
        <taxon>Agaricomycetidae</taxon>
        <taxon>Agaricales</taxon>
        <taxon>Marasmiineae</taxon>
        <taxon>Physalacriaceae</taxon>
        <taxon>Armillaria</taxon>
    </lineage>
</organism>
<dbReference type="InterPro" id="IPR040521">
    <property type="entry name" value="KDZ"/>
</dbReference>
<evidence type="ECO:0000313" key="3">
    <source>
        <dbReference type="Proteomes" id="UP001175227"/>
    </source>
</evidence>
<dbReference type="Pfam" id="PF18758">
    <property type="entry name" value="KDZ"/>
    <property type="match status" value="1"/>
</dbReference>